<sequence>MDVGSLSSHSSDLKWRKTGIGDLSKLPSLFTDTVANRPPPVAGSAANRSTLFVSPDFLHRVRPACDQRASKQRLQLQFTITAKSDFLYVLFCADVCV</sequence>
<keyword evidence="2" id="KW-1185">Reference proteome</keyword>
<accession>A0ACB9AN41</accession>
<name>A0ACB9AN41_CICIN</name>
<gene>
    <name evidence="1" type="ORF">L2E82_39623</name>
</gene>
<reference evidence="1 2" key="2">
    <citation type="journal article" date="2022" name="Mol. Ecol. Resour.">
        <title>The genomes of chicory, endive, great burdock and yacon provide insights into Asteraceae paleo-polyploidization history and plant inulin production.</title>
        <authorList>
            <person name="Fan W."/>
            <person name="Wang S."/>
            <person name="Wang H."/>
            <person name="Wang A."/>
            <person name="Jiang F."/>
            <person name="Liu H."/>
            <person name="Zhao H."/>
            <person name="Xu D."/>
            <person name="Zhang Y."/>
        </authorList>
    </citation>
    <scope>NUCLEOTIDE SEQUENCE [LARGE SCALE GENOMIC DNA]</scope>
    <source>
        <strain evidence="2">cv. Punajuju</strain>
        <tissue evidence="1">Leaves</tissue>
    </source>
</reference>
<proteinExistence type="predicted"/>
<comment type="caution">
    <text evidence="1">The sequence shown here is derived from an EMBL/GenBank/DDBJ whole genome shotgun (WGS) entry which is preliminary data.</text>
</comment>
<organism evidence="1 2">
    <name type="scientific">Cichorium intybus</name>
    <name type="common">Chicory</name>
    <dbReference type="NCBI Taxonomy" id="13427"/>
    <lineage>
        <taxon>Eukaryota</taxon>
        <taxon>Viridiplantae</taxon>
        <taxon>Streptophyta</taxon>
        <taxon>Embryophyta</taxon>
        <taxon>Tracheophyta</taxon>
        <taxon>Spermatophyta</taxon>
        <taxon>Magnoliopsida</taxon>
        <taxon>eudicotyledons</taxon>
        <taxon>Gunneridae</taxon>
        <taxon>Pentapetalae</taxon>
        <taxon>asterids</taxon>
        <taxon>campanulids</taxon>
        <taxon>Asterales</taxon>
        <taxon>Asteraceae</taxon>
        <taxon>Cichorioideae</taxon>
        <taxon>Cichorieae</taxon>
        <taxon>Cichoriinae</taxon>
        <taxon>Cichorium</taxon>
    </lineage>
</organism>
<dbReference type="EMBL" id="CM042015">
    <property type="protein sequence ID" value="KAI3709855.1"/>
    <property type="molecule type" value="Genomic_DNA"/>
</dbReference>
<protein>
    <submittedName>
        <fullName evidence="1">Uncharacterized protein</fullName>
    </submittedName>
</protein>
<dbReference type="Proteomes" id="UP001055811">
    <property type="component" value="Linkage Group LG07"/>
</dbReference>
<evidence type="ECO:0000313" key="1">
    <source>
        <dbReference type="EMBL" id="KAI3709855.1"/>
    </source>
</evidence>
<reference evidence="2" key="1">
    <citation type="journal article" date="2022" name="Mol. Ecol. Resour.">
        <title>The genomes of chicory, endive, great burdock and yacon provide insights into Asteraceae palaeo-polyploidization history and plant inulin production.</title>
        <authorList>
            <person name="Fan W."/>
            <person name="Wang S."/>
            <person name="Wang H."/>
            <person name="Wang A."/>
            <person name="Jiang F."/>
            <person name="Liu H."/>
            <person name="Zhao H."/>
            <person name="Xu D."/>
            <person name="Zhang Y."/>
        </authorList>
    </citation>
    <scope>NUCLEOTIDE SEQUENCE [LARGE SCALE GENOMIC DNA]</scope>
    <source>
        <strain evidence="2">cv. Punajuju</strain>
    </source>
</reference>
<evidence type="ECO:0000313" key="2">
    <source>
        <dbReference type="Proteomes" id="UP001055811"/>
    </source>
</evidence>